<evidence type="ECO:0000313" key="1">
    <source>
        <dbReference type="EMBL" id="TKK15922.1"/>
    </source>
</evidence>
<dbReference type="KEGG" id="ecan:CWI88_21535"/>
<reference evidence="1 2" key="1">
    <citation type="journal article" date="2019" name="Sci. Rep.">
        <title>Differences in resource use lead to coexistence of seed-transmitted microbial populations.</title>
        <authorList>
            <person name="Torres-Cortes G."/>
            <person name="Garcia B.J."/>
            <person name="Compant S."/>
            <person name="Rezki S."/>
            <person name="Jones P."/>
            <person name="Preveaux A."/>
            <person name="Briand M."/>
            <person name="Roulet A."/>
            <person name="Bouchez O."/>
            <person name="Jacobson D."/>
            <person name="Barret M."/>
        </authorList>
    </citation>
    <scope>NUCLEOTIDE SEQUENCE [LARGE SCALE GENOMIC DNA]</scope>
    <source>
        <strain evidence="1 2">CFBP13530</strain>
    </source>
</reference>
<proteinExistence type="predicted"/>
<protein>
    <submittedName>
        <fullName evidence="1">Transcriptional regulator</fullName>
    </submittedName>
</protein>
<evidence type="ECO:0000313" key="2">
    <source>
        <dbReference type="Proteomes" id="UP000306327"/>
    </source>
</evidence>
<dbReference type="EMBL" id="QGAL01000007">
    <property type="protein sequence ID" value="TKK15922.1"/>
    <property type="molecule type" value="Genomic_DNA"/>
</dbReference>
<organism evidence="1 2">
    <name type="scientific">Enterobacter cancerogenus</name>
    <dbReference type="NCBI Taxonomy" id="69218"/>
    <lineage>
        <taxon>Bacteria</taxon>
        <taxon>Pseudomonadati</taxon>
        <taxon>Pseudomonadota</taxon>
        <taxon>Gammaproteobacteria</taxon>
        <taxon>Enterobacterales</taxon>
        <taxon>Enterobacteriaceae</taxon>
        <taxon>Enterobacter</taxon>
        <taxon>Enterobacter cloacae complex</taxon>
    </lineage>
</organism>
<dbReference type="Proteomes" id="UP000306327">
    <property type="component" value="Unassembled WGS sequence"/>
</dbReference>
<dbReference type="AlphaFoldDB" id="A0AB38P007"/>
<name>A0AB38P007_9ENTR</name>
<gene>
    <name evidence="1" type="ORF">EcCFBP13530_18830</name>
</gene>
<accession>A0AB38P007</accession>
<comment type="caution">
    <text evidence="1">The sequence shown here is derived from an EMBL/GenBank/DDBJ whole genome shotgun (WGS) entry which is preliminary data.</text>
</comment>
<sequence length="50" mass="5727">MTKQNTDCDGRQDLKVKALEDRGFHRVSLGRKTTGFVRLWLTCGFKITPT</sequence>